<dbReference type="Pfam" id="PF01381">
    <property type="entry name" value="HTH_3"/>
    <property type="match status" value="1"/>
</dbReference>
<dbReference type="InterPro" id="IPR036286">
    <property type="entry name" value="LexA/Signal_pep-like_sf"/>
</dbReference>
<name>A0A2S6FYX6_9CLOT</name>
<dbReference type="Proteomes" id="UP000239863">
    <property type="component" value="Unassembled WGS sequence"/>
</dbReference>
<evidence type="ECO:0000259" key="2">
    <source>
        <dbReference type="PROSITE" id="PS50943"/>
    </source>
</evidence>
<dbReference type="SUPFAM" id="SSF51306">
    <property type="entry name" value="LexA/Signal peptidase"/>
    <property type="match status" value="1"/>
</dbReference>
<dbReference type="InterPro" id="IPR010982">
    <property type="entry name" value="Lambda_DNA-bd_dom_sf"/>
</dbReference>
<dbReference type="RefSeq" id="WP_104409510.1">
    <property type="nucleotide sequence ID" value="NZ_PTIS01000004.1"/>
</dbReference>
<dbReference type="OrthoDB" id="14949at2"/>
<dbReference type="PROSITE" id="PS50943">
    <property type="entry name" value="HTH_CROC1"/>
    <property type="match status" value="1"/>
</dbReference>
<organism evidence="3 4">
    <name type="scientific">Clostridium algidicarnis DSM 15099</name>
    <dbReference type="NCBI Taxonomy" id="1121295"/>
    <lineage>
        <taxon>Bacteria</taxon>
        <taxon>Bacillati</taxon>
        <taxon>Bacillota</taxon>
        <taxon>Clostridia</taxon>
        <taxon>Eubacteriales</taxon>
        <taxon>Clostridiaceae</taxon>
        <taxon>Clostridium</taxon>
    </lineage>
</organism>
<sequence>MSRVGEKIKKARLDSKMTQKQLAKKLGVAESFVNDVEMGKRIINESLITRISKILDKNINDISMSIDEEALNEETVKPKAPIYTADSLSNKKGKPKEEVQDIWNEAFGDVLKNVPIFNYDMSKVVDNKKLPVISNKIEGHPQDKVFFLQIENDDMAGFRMRKGDLALCHFISDMEVNTICLIEVEGRKIIRKVKRLDNNKALLLNHNVDLDTETVLIKNVKFIARLDKLEILL</sequence>
<dbReference type="InterPro" id="IPR015927">
    <property type="entry name" value="Peptidase_S24_S26A/B/C"/>
</dbReference>
<dbReference type="Gene3D" id="1.10.260.40">
    <property type="entry name" value="lambda repressor-like DNA-binding domains"/>
    <property type="match status" value="1"/>
</dbReference>
<dbReference type="PANTHER" id="PTHR46558:SF3">
    <property type="entry name" value="TRANSCRIPTIONAL REGULATOR"/>
    <property type="match status" value="1"/>
</dbReference>
<evidence type="ECO:0000256" key="1">
    <source>
        <dbReference type="ARBA" id="ARBA00023125"/>
    </source>
</evidence>
<evidence type="ECO:0000313" key="3">
    <source>
        <dbReference type="EMBL" id="PPK48776.1"/>
    </source>
</evidence>
<dbReference type="EMBL" id="PTIS01000004">
    <property type="protein sequence ID" value="PPK48776.1"/>
    <property type="molecule type" value="Genomic_DNA"/>
</dbReference>
<dbReference type="GO" id="GO:0003677">
    <property type="term" value="F:DNA binding"/>
    <property type="evidence" value="ECO:0007669"/>
    <property type="project" value="UniProtKB-KW"/>
</dbReference>
<dbReference type="InterPro" id="IPR001387">
    <property type="entry name" value="Cro/C1-type_HTH"/>
</dbReference>
<dbReference type="Pfam" id="PF00717">
    <property type="entry name" value="Peptidase_S24"/>
    <property type="match status" value="1"/>
</dbReference>
<dbReference type="Gene3D" id="2.10.109.10">
    <property type="entry name" value="Umud Fragment, subunit A"/>
    <property type="match status" value="1"/>
</dbReference>
<dbReference type="SMART" id="SM00530">
    <property type="entry name" value="HTH_XRE"/>
    <property type="match status" value="1"/>
</dbReference>
<proteinExistence type="predicted"/>
<dbReference type="SUPFAM" id="SSF47413">
    <property type="entry name" value="lambda repressor-like DNA-binding domains"/>
    <property type="match status" value="1"/>
</dbReference>
<accession>A0A2S6FYX6</accession>
<dbReference type="CDD" id="cd00093">
    <property type="entry name" value="HTH_XRE"/>
    <property type="match status" value="1"/>
</dbReference>
<comment type="caution">
    <text evidence="3">The sequence shown here is derived from an EMBL/GenBank/DDBJ whole genome shotgun (WGS) entry which is preliminary data.</text>
</comment>
<evidence type="ECO:0000313" key="4">
    <source>
        <dbReference type="Proteomes" id="UP000239863"/>
    </source>
</evidence>
<dbReference type="AlphaFoldDB" id="A0A2S6FYX6"/>
<dbReference type="PANTHER" id="PTHR46558">
    <property type="entry name" value="TRACRIPTIONAL REGULATORY PROTEIN-RELATED-RELATED"/>
    <property type="match status" value="1"/>
</dbReference>
<gene>
    <name evidence="3" type="ORF">BD821_10435</name>
</gene>
<feature type="domain" description="HTH cro/C1-type" evidence="2">
    <location>
        <begin position="8"/>
        <end position="62"/>
    </location>
</feature>
<reference evidence="3 4" key="1">
    <citation type="submission" date="2018-02" db="EMBL/GenBank/DDBJ databases">
        <title>Genomic Encyclopedia of Archaeal and Bacterial Type Strains, Phase II (KMG-II): from individual species to whole genera.</title>
        <authorList>
            <person name="Goeker M."/>
        </authorList>
    </citation>
    <scope>NUCLEOTIDE SEQUENCE [LARGE SCALE GENOMIC DNA]</scope>
    <source>
        <strain evidence="3 4">DSM 15099</strain>
    </source>
</reference>
<keyword evidence="1" id="KW-0238">DNA-binding</keyword>
<dbReference type="STRING" id="37659.GCA_000703125_00868"/>
<protein>
    <submittedName>
        <fullName evidence="3">Helix-turn-helix protein</fullName>
    </submittedName>
</protein>